<evidence type="ECO:0000256" key="1">
    <source>
        <dbReference type="SAM" id="MobiDB-lite"/>
    </source>
</evidence>
<feature type="transmembrane region" description="Helical" evidence="2">
    <location>
        <begin position="81"/>
        <end position="105"/>
    </location>
</feature>
<keyword evidence="2" id="KW-1133">Transmembrane helix</keyword>
<feature type="transmembrane region" description="Helical" evidence="2">
    <location>
        <begin position="165"/>
        <end position="184"/>
    </location>
</feature>
<feature type="transmembrane region" description="Helical" evidence="2">
    <location>
        <begin position="136"/>
        <end position="153"/>
    </location>
</feature>
<dbReference type="AlphaFoldDB" id="A0A810L568"/>
<gene>
    <name evidence="3" type="ORF">Asera_38900</name>
</gene>
<dbReference type="OrthoDB" id="5150238at2"/>
<evidence type="ECO:0000313" key="4">
    <source>
        <dbReference type="Proteomes" id="UP000680750"/>
    </source>
</evidence>
<keyword evidence="4" id="KW-1185">Reference proteome</keyword>
<name>A0A810L568_9ACTN</name>
<proteinExistence type="predicted"/>
<sequence length="353" mass="36488">MTPLERRYRRLLALYPPAHRREYEDEMVTVLLADTAPGRDRPSVATIADLLLGAATVRLRTARRWLAGDAWRRAAPLAAKLVCLLLAARAVPVLGLAATAVGGPLGWRSTLLTSAAGSLAWLAVVALSLGGRRAPATAVAGALTVAGAAGMLLDEGIAERLSISGWYLVVFGATATVAVAIRPSPVPPHRLLGVALGVAVAVTPGLVQLARRPLPFEWFWIAPIGIDPLSLTALGAAALGLVTWLVAARRLGFAVAARIAVLLVPGAAVRVLLGPAGQGHLLVDAVRPAWAAVAAGVAALVSFGLALIVLTVVERVVRLVLLGRMVEAERASGGAAEPLPDGRPAGSGRDWRS</sequence>
<feature type="transmembrane region" description="Helical" evidence="2">
    <location>
        <begin position="259"/>
        <end position="277"/>
    </location>
</feature>
<evidence type="ECO:0000313" key="3">
    <source>
        <dbReference type="EMBL" id="BCJ29782.1"/>
    </source>
</evidence>
<feature type="region of interest" description="Disordered" evidence="1">
    <location>
        <begin position="333"/>
        <end position="353"/>
    </location>
</feature>
<dbReference type="RefSeq" id="WP_030448052.1">
    <property type="nucleotide sequence ID" value="NZ_AP023354.1"/>
</dbReference>
<feature type="transmembrane region" description="Helical" evidence="2">
    <location>
        <begin position="191"/>
        <end position="209"/>
    </location>
</feature>
<dbReference type="Proteomes" id="UP000680750">
    <property type="component" value="Chromosome"/>
</dbReference>
<feature type="transmembrane region" description="Helical" evidence="2">
    <location>
        <begin position="111"/>
        <end position="129"/>
    </location>
</feature>
<feature type="transmembrane region" description="Helical" evidence="2">
    <location>
        <begin position="289"/>
        <end position="313"/>
    </location>
</feature>
<evidence type="ECO:0000256" key="2">
    <source>
        <dbReference type="SAM" id="Phobius"/>
    </source>
</evidence>
<dbReference type="EMBL" id="AP023354">
    <property type="protein sequence ID" value="BCJ29782.1"/>
    <property type="molecule type" value="Genomic_DNA"/>
</dbReference>
<feature type="transmembrane region" description="Helical" evidence="2">
    <location>
        <begin position="229"/>
        <end position="247"/>
    </location>
</feature>
<protein>
    <submittedName>
        <fullName evidence="3">Uncharacterized protein</fullName>
    </submittedName>
</protein>
<organism evidence="3 4">
    <name type="scientific">Actinocatenispora sera</name>
    <dbReference type="NCBI Taxonomy" id="390989"/>
    <lineage>
        <taxon>Bacteria</taxon>
        <taxon>Bacillati</taxon>
        <taxon>Actinomycetota</taxon>
        <taxon>Actinomycetes</taxon>
        <taxon>Micromonosporales</taxon>
        <taxon>Micromonosporaceae</taxon>
        <taxon>Actinocatenispora</taxon>
    </lineage>
</organism>
<keyword evidence="2" id="KW-0472">Membrane</keyword>
<reference evidence="3" key="1">
    <citation type="submission" date="2020-08" db="EMBL/GenBank/DDBJ databases">
        <title>Whole genome shotgun sequence of Actinocatenispora sera NBRC 101916.</title>
        <authorList>
            <person name="Komaki H."/>
            <person name="Tamura T."/>
        </authorList>
    </citation>
    <scope>NUCLEOTIDE SEQUENCE</scope>
    <source>
        <strain evidence="3">NBRC 101916</strain>
    </source>
</reference>
<keyword evidence="2" id="KW-0812">Transmembrane</keyword>
<accession>A0A810L568</accession>
<dbReference type="KEGG" id="aser:Asera_38900"/>